<comment type="caution">
    <text evidence="2">The sequence shown here is derived from an EMBL/GenBank/DDBJ whole genome shotgun (WGS) entry which is preliminary data.</text>
</comment>
<dbReference type="RefSeq" id="WP_136537562.1">
    <property type="nucleotide sequence ID" value="NZ_STGY01000083.1"/>
</dbReference>
<accession>A0A4S8PTL9</accession>
<proteinExistence type="predicted"/>
<evidence type="ECO:0000313" key="3">
    <source>
        <dbReference type="Proteomes" id="UP000308760"/>
    </source>
</evidence>
<gene>
    <name evidence="2" type="ORF">FAB82_26470</name>
</gene>
<evidence type="ECO:0000256" key="1">
    <source>
        <dbReference type="SAM" id="MobiDB-lite"/>
    </source>
</evidence>
<sequence>MRPTTESTPPEHNSLERGRFSDGQRAFAVRASGEHAPDSFQVYANENAADIVVVVTGLNSDRPKAAWGSAWDTASLEWKRWFEDRAFMVFYNGRVPTIVRAPGGTVSGKASGTAERKIRF</sequence>
<reference evidence="2 3" key="2">
    <citation type="submission" date="2019-05" db="EMBL/GenBank/DDBJ databases">
        <title>Glycomyces buryatensis sp. nov.</title>
        <authorList>
            <person name="Nikitina E."/>
        </authorList>
    </citation>
    <scope>NUCLEOTIDE SEQUENCE [LARGE SCALE GENOMIC DNA]</scope>
    <source>
        <strain evidence="2 3">18</strain>
    </source>
</reference>
<protein>
    <submittedName>
        <fullName evidence="2">Uncharacterized protein</fullName>
    </submittedName>
</protein>
<organism evidence="2 3">
    <name type="scientific">Glycomyces buryatensis</name>
    <dbReference type="NCBI Taxonomy" id="2570927"/>
    <lineage>
        <taxon>Bacteria</taxon>
        <taxon>Bacillati</taxon>
        <taxon>Actinomycetota</taxon>
        <taxon>Actinomycetes</taxon>
        <taxon>Glycomycetales</taxon>
        <taxon>Glycomycetaceae</taxon>
        <taxon>Glycomyces</taxon>
    </lineage>
</organism>
<dbReference type="OrthoDB" id="5189922at2"/>
<reference evidence="3" key="1">
    <citation type="submission" date="2019-04" db="EMBL/GenBank/DDBJ databases">
        <title>Nocardioides xinjiangensis sp. nov.</title>
        <authorList>
            <person name="Liu S."/>
        </authorList>
    </citation>
    <scope>NUCLEOTIDE SEQUENCE [LARGE SCALE GENOMIC DNA]</scope>
    <source>
        <strain evidence="3">18</strain>
    </source>
</reference>
<name>A0A4S8PTL9_9ACTN</name>
<dbReference type="AlphaFoldDB" id="A0A4S8PTL9"/>
<feature type="compositionally biased region" description="Polar residues" evidence="1">
    <location>
        <begin position="1"/>
        <end position="11"/>
    </location>
</feature>
<dbReference type="EMBL" id="STGY01000083">
    <property type="protein sequence ID" value="THV33681.1"/>
    <property type="molecule type" value="Genomic_DNA"/>
</dbReference>
<feature type="region of interest" description="Disordered" evidence="1">
    <location>
        <begin position="1"/>
        <end position="20"/>
    </location>
</feature>
<dbReference type="Proteomes" id="UP000308760">
    <property type="component" value="Unassembled WGS sequence"/>
</dbReference>
<keyword evidence="3" id="KW-1185">Reference proteome</keyword>
<evidence type="ECO:0000313" key="2">
    <source>
        <dbReference type="EMBL" id="THV33681.1"/>
    </source>
</evidence>